<dbReference type="NCBIfam" id="TIGR00121">
    <property type="entry name" value="birA_ligase"/>
    <property type="match status" value="1"/>
</dbReference>
<evidence type="ECO:0000313" key="7">
    <source>
        <dbReference type="EMBL" id="NWJ68531.1"/>
    </source>
</evidence>
<feature type="domain" description="BPL/LPL catalytic" evidence="5">
    <location>
        <begin position="94"/>
        <end position="218"/>
    </location>
</feature>
<name>A0A7K4MZS0_9ARCH</name>
<dbReference type="Gene3D" id="2.30.30.100">
    <property type="match status" value="1"/>
</dbReference>
<comment type="caution">
    <text evidence="7">The sequence shown here is derived from an EMBL/GenBank/DDBJ whole genome shotgun (WGS) entry which is preliminary data.</text>
</comment>
<dbReference type="GO" id="GO:0005737">
    <property type="term" value="C:cytoplasm"/>
    <property type="evidence" value="ECO:0007669"/>
    <property type="project" value="TreeGrafter"/>
</dbReference>
<dbReference type="Gene3D" id="1.10.10.10">
    <property type="entry name" value="Winged helix-like DNA-binding domain superfamily/Winged helix DNA-binding domain"/>
    <property type="match status" value="1"/>
</dbReference>
<accession>A0A7K4MZS0</accession>
<dbReference type="InterPro" id="IPR008988">
    <property type="entry name" value="Transcriptional_repressor_C"/>
</dbReference>
<dbReference type="GO" id="GO:0005524">
    <property type="term" value="F:ATP binding"/>
    <property type="evidence" value="ECO:0007669"/>
    <property type="project" value="UniProtKB-KW"/>
</dbReference>
<dbReference type="InterPro" id="IPR003142">
    <property type="entry name" value="BPL_C"/>
</dbReference>
<dbReference type="CDD" id="cd16442">
    <property type="entry name" value="BPL"/>
    <property type="match status" value="1"/>
</dbReference>
<dbReference type="PANTHER" id="PTHR12835:SF5">
    <property type="entry name" value="BIOTIN--PROTEIN LIGASE"/>
    <property type="match status" value="1"/>
</dbReference>
<dbReference type="SUPFAM" id="SSF46785">
    <property type="entry name" value="Winged helix' DNA-binding domain"/>
    <property type="match status" value="1"/>
</dbReference>
<evidence type="ECO:0000313" key="8">
    <source>
        <dbReference type="Proteomes" id="UP000554454"/>
    </source>
</evidence>
<proteinExistence type="inferred from homology"/>
<dbReference type="GO" id="GO:0004077">
    <property type="term" value="F:biotin--[biotin carboxyl-carrier protein] ligase activity"/>
    <property type="evidence" value="ECO:0007669"/>
    <property type="project" value="UniProtKB-EC"/>
</dbReference>
<dbReference type="GO" id="GO:0006355">
    <property type="term" value="P:regulation of DNA-templated transcription"/>
    <property type="evidence" value="ECO:0007669"/>
    <property type="project" value="InterPro"/>
</dbReference>
<gene>
    <name evidence="7" type="ORF">HX834_04190</name>
</gene>
<evidence type="ECO:0000259" key="4">
    <source>
        <dbReference type="Pfam" id="PF02237"/>
    </source>
</evidence>
<dbReference type="EMBL" id="JACATA010000011">
    <property type="protein sequence ID" value="NWJ68531.1"/>
    <property type="molecule type" value="Genomic_DNA"/>
</dbReference>
<feature type="domain" description="Biotin protein ligase C-terminal" evidence="4">
    <location>
        <begin position="285"/>
        <end position="328"/>
    </location>
</feature>
<evidence type="ECO:0000256" key="2">
    <source>
        <dbReference type="ARBA" id="ARBA00022741"/>
    </source>
</evidence>
<evidence type="ECO:0000256" key="1">
    <source>
        <dbReference type="ARBA" id="ARBA00022598"/>
    </source>
</evidence>
<dbReference type="InterPro" id="IPR004143">
    <property type="entry name" value="BPL_LPL_catalytic"/>
</dbReference>
<organism evidence="7 8">
    <name type="scientific">Marine Group I thaumarchaeote</name>
    <dbReference type="NCBI Taxonomy" id="2511932"/>
    <lineage>
        <taxon>Archaea</taxon>
        <taxon>Nitrososphaerota</taxon>
        <taxon>Marine Group I</taxon>
    </lineage>
</organism>
<dbReference type="SUPFAM" id="SSF50037">
    <property type="entry name" value="C-terminal domain of transcriptional repressors"/>
    <property type="match status" value="1"/>
</dbReference>
<dbReference type="InterPro" id="IPR030855">
    <property type="entry name" value="Bifunct_BirA"/>
</dbReference>
<dbReference type="Pfam" id="PF03099">
    <property type="entry name" value="BPL_LplA_LipB"/>
    <property type="match status" value="1"/>
</dbReference>
<dbReference type="Pfam" id="PF08279">
    <property type="entry name" value="HTH_11"/>
    <property type="match status" value="1"/>
</dbReference>
<evidence type="ECO:0000259" key="6">
    <source>
        <dbReference type="Pfam" id="PF08279"/>
    </source>
</evidence>
<evidence type="ECO:0000256" key="3">
    <source>
        <dbReference type="ARBA" id="ARBA00022840"/>
    </source>
</evidence>
<protein>
    <submittedName>
        <fullName evidence="7">Biotin--[acetyl-CoA-carboxylase] ligase</fullName>
        <ecNumber evidence="7">6.3.4.15</ecNumber>
    </submittedName>
</protein>
<dbReference type="EC" id="6.3.4.15" evidence="7"/>
<dbReference type="PANTHER" id="PTHR12835">
    <property type="entry name" value="BIOTIN PROTEIN LIGASE"/>
    <property type="match status" value="1"/>
</dbReference>
<keyword evidence="8" id="KW-1185">Reference proteome</keyword>
<dbReference type="Proteomes" id="UP000554454">
    <property type="component" value="Unassembled WGS sequence"/>
</dbReference>
<reference evidence="7 8" key="1">
    <citation type="journal article" date="2019" name="Environ. Microbiol.">
        <title>Genomics insights into ecotype formation of ammonia-oxidizing archaea in the deep ocean.</title>
        <authorList>
            <person name="Wang Y."/>
            <person name="Huang J.M."/>
            <person name="Cui G.J."/>
            <person name="Nunoura T."/>
            <person name="Takaki Y."/>
            <person name="Li W.L."/>
            <person name="Li J."/>
            <person name="Gao Z.M."/>
            <person name="Takai K."/>
            <person name="Zhang A.Q."/>
            <person name="Stepanauskas R."/>
        </authorList>
    </citation>
    <scope>NUCLEOTIDE SEQUENCE [LARGE SCALE GENOMIC DNA]</scope>
    <source>
        <strain evidence="7 8">D17</strain>
    </source>
</reference>
<dbReference type="Gene3D" id="3.30.930.10">
    <property type="entry name" value="Bira Bifunctional Protein, Domain 2"/>
    <property type="match status" value="1"/>
</dbReference>
<dbReference type="SUPFAM" id="SSF55681">
    <property type="entry name" value="Class II aaRS and biotin synthetases"/>
    <property type="match status" value="1"/>
</dbReference>
<dbReference type="InterPro" id="IPR036388">
    <property type="entry name" value="WH-like_DNA-bd_sf"/>
</dbReference>
<dbReference type="InterPro" id="IPR036390">
    <property type="entry name" value="WH_DNA-bd_sf"/>
</dbReference>
<dbReference type="Pfam" id="PF02237">
    <property type="entry name" value="BPL_C"/>
    <property type="match status" value="1"/>
</dbReference>
<keyword evidence="1 7" id="KW-0436">Ligase</keyword>
<sequence length="332" mass="37374">MMFTSFDDFSFLKILSFLKAHESEFLSGQDMSDILKISRVAVWKDIKKIRSLGYKIESKQNLGYRLVDSSELLLPWEITQNLNTKFLGKRVYYFDSTDSTQNFAMEIASNDKENGTVVISKKQTGGRGRMKRKWKSPTGGIWMSIIIHPKFDVSYTTLVPIATSLALCMAIEKILKIKPELKWPNDVTLKGKKVAGVLVDTSIISNEIENVVLGIGINFKIKPHELASTIKKTPNFYGVATLVKKNEKALPLVQQFLYELENVFQLINSRRIKKIKSEWTKRSSTIGRNVSIITGEGNVNGKAVKIDSDGALIISKGKKAEKILVGDITYDQ</sequence>
<dbReference type="InterPro" id="IPR004408">
    <property type="entry name" value="Biotin_CoA_COase_ligase"/>
</dbReference>
<dbReference type="InterPro" id="IPR013196">
    <property type="entry name" value="HTH_11"/>
</dbReference>
<feature type="domain" description="Helix-turn-helix type 11" evidence="6">
    <location>
        <begin position="13"/>
        <end position="65"/>
    </location>
</feature>
<dbReference type="HAMAP" id="MF_00978">
    <property type="entry name" value="Bifunct_BirA"/>
    <property type="match status" value="1"/>
</dbReference>
<evidence type="ECO:0000259" key="5">
    <source>
        <dbReference type="Pfam" id="PF03099"/>
    </source>
</evidence>
<keyword evidence="3" id="KW-0067">ATP-binding</keyword>
<dbReference type="AlphaFoldDB" id="A0A7K4MZS0"/>
<dbReference type="InterPro" id="IPR045864">
    <property type="entry name" value="aa-tRNA-synth_II/BPL/LPL"/>
</dbReference>
<keyword evidence="2" id="KW-0547">Nucleotide-binding</keyword>